<evidence type="ECO:0000256" key="2">
    <source>
        <dbReference type="ARBA" id="ARBA00022679"/>
    </source>
</evidence>
<dbReference type="InterPro" id="IPR050194">
    <property type="entry name" value="Glycosyltransferase_grp1"/>
</dbReference>
<keyword evidence="2 5" id="KW-0808">Transferase</keyword>
<protein>
    <submittedName>
        <fullName evidence="5">Glycosyltransferase involved in cell wall biosynthesis</fullName>
    </submittedName>
</protein>
<comment type="caution">
    <text evidence="5">The sequence shown here is derived from an EMBL/GenBank/DDBJ whole genome shotgun (WGS) entry which is preliminary data.</text>
</comment>
<name>A0A2T0UX87_9ACTN</name>
<dbReference type="GO" id="GO:0016757">
    <property type="term" value="F:glycosyltransferase activity"/>
    <property type="evidence" value="ECO:0007669"/>
    <property type="project" value="UniProtKB-KW"/>
</dbReference>
<dbReference type="RefSeq" id="WP_106362546.1">
    <property type="nucleotide sequence ID" value="NZ_PVTJ01000001.1"/>
</dbReference>
<dbReference type="CDD" id="cd03801">
    <property type="entry name" value="GT4_PimA-like"/>
    <property type="match status" value="1"/>
</dbReference>
<dbReference type="InterPro" id="IPR028098">
    <property type="entry name" value="Glyco_trans_4-like_N"/>
</dbReference>
<evidence type="ECO:0000313" key="6">
    <source>
        <dbReference type="Proteomes" id="UP000238176"/>
    </source>
</evidence>
<dbReference type="Pfam" id="PF13439">
    <property type="entry name" value="Glyco_transf_4"/>
    <property type="match status" value="1"/>
</dbReference>
<dbReference type="InterPro" id="IPR001296">
    <property type="entry name" value="Glyco_trans_1"/>
</dbReference>
<keyword evidence="1" id="KW-0328">Glycosyltransferase</keyword>
<accession>A0A2T0UX87</accession>
<evidence type="ECO:0000313" key="5">
    <source>
        <dbReference type="EMBL" id="PRY62541.1"/>
    </source>
</evidence>
<dbReference type="SUPFAM" id="SSF53756">
    <property type="entry name" value="UDP-Glycosyltransferase/glycogen phosphorylase"/>
    <property type="match status" value="1"/>
</dbReference>
<dbReference type="Proteomes" id="UP000238176">
    <property type="component" value="Unassembled WGS sequence"/>
</dbReference>
<dbReference type="PANTHER" id="PTHR45947:SF3">
    <property type="entry name" value="SULFOQUINOVOSYL TRANSFERASE SQD2"/>
    <property type="match status" value="1"/>
</dbReference>
<keyword evidence="6" id="KW-1185">Reference proteome</keyword>
<feature type="domain" description="Glycosyltransferase subfamily 4-like N-terminal" evidence="4">
    <location>
        <begin position="17"/>
        <end position="195"/>
    </location>
</feature>
<proteinExistence type="predicted"/>
<gene>
    <name evidence="5" type="ORF">B0I28_101875</name>
</gene>
<dbReference type="Pfam" id="PF00534">
    <property type="entry name" value="Glycos_transf_1"/>
    <property type="match status" value="1"/>
</dbReference>
<feature type="domain" description="Glycosyl transferase family 1" evidence="3">
    <location>
        <begin position="213"/>
        <end position="374"/>
    </location>
</feature>
<evidence type="ECO:0000256" key="1">
    <source>
        <dbReference type="ARBA" id="ARBA00022676"/>
    </source>
</evidence>
<dbReference type="OrthoDB" id="6286688at2"/>
<organism evidence="5 6">
    <name type="scientific">Glycomyces artemisiae</name>
    <dbReference type="NCBI Taxonomy" id="1076443"/>
    <lineage>
        <taxon>Bacteria</taxon>
        <taxon>Bacillati</taxon>
        <taxon>Actinomycetota</taxon>
        <taxon>Actinomycetes</taxon>
        <taxon>Glycomycetales</taxon>
        <taxon>Glycomycetaceae</taxon>
        <taxon>Glycomyces</taxon>
    </lineage>
</organism>
<dbReference type="Gene3D" id="3.40.50.2000">
    <property type="entry name" value="Glycogen Phosphorylase B"/>
    <property type="match status" value="2"/>
</dbReference>
<dbReference type="PANTHER" id="PTHR45947">
    <property type="entry name" value="SULFOQUINOVOSYL TRANSFERASE SQD2"/>
    <property type="match status" value="1"/>
</dbReference>
<dbReference type="GO" id="GO:1901137">
    <property type="term" value="P:carbohydrate derivative biosynthetic process"/>
    <property type="evidence" value="ECO:0007669"/>
    <property type="project" value="UniProtKB-ARBA"/>
</dbReference>
<dbReference type="AlphaFoldDB" id="A0A2T0UX87"/>
<dbReference type="EMBL" id="PVTJ01000001">
    <property type="protein sequence ID" value="PRY62541.1"/>
    <property type="molecule type" value="Genomic_DNA"/>
</dbReference>
<evidence type="ECO:0000259" key="3">
    <source>
        <dbReference type="Pfam" id="PF00534"/>
    </source>
</evidence>
<reference evidence="5 6" key="1">
    <citation type="submission" date="2018-03" db="EMBL/GenBank/DDBJ databases">
        <title>Genomic Encyclopedia of Type Strains, Phase III (KMG-III): the genomes of soil and plant-associated and newly described type strains.</title>
        <authorList>
            <person name="Whitman W."/>
        </authorList>
    </citation>
    <scope>NUCLEOTIDE SEQUENCE [LARGE SCALE GENOMIC DNA]</scope>
    <source>
        <strain evidence="5 6">CGMCC 4.7067</strain>
    </source>
</reference>
<sequence length="401" mass="42976">MRFLELTNDFPPNPMFGAGIHVADLVKGLAENGHRALVATRKADGPVRRTLHGGLVEVVNAGERHDADSPLSKGDHLHPRWFMADRLAYNHALLGPLDESESGFDIVHNHDPIMVPLACEAAEANDAPLLTTVHLADVVMERSGVSRPRWIDRHVMRALELEGYRRSSLILAPSEATAGLLRDEYPWCADKVAVVELPCGDRPSAKTSYEMAGPAQILVVSRLDPNKGLVPLIQALGELPPGTVECTVIGAGGMRERLREAAAAAGVTLHFRGALPREEVLGAYREADLLVAPSPLETYGLVLQEAMGAGLPVVATDIPAFTERIDDGVNGLLVPVASGEAGLGPDVSAVAAAVRRLIASADLRRDLGKAAREREIKSTRAYADEIVTTLRAMDLDAWQSA</sequence>
<evidence type="ECO:0000259" key="4">
    <source>
        <dbReference type="Pfam" id="PF13439"/>
    </source>
</evidence>